<proteinExistence type="predicted"/>
<dbReference type="GO" id="GO:0005737">
    <property type="term" value="C:cytoplasm"/>
    <property type="evidence" value="ECO:0007669"/>
    <property type="project" value="TreeGrafter"/>
</dbReference>
<dbReference type="InterPro" id="IPR051783">
    <property type="entry name" value="NAD(P)-dependent_oxidoreduct"/>
</dbReference>
<dbReference type="Proteomes" id="UP000035057">
    <property type="component" value="Unassembled WGS sequence"/>
</dbReference>
<dbReference type="AlphaFoldDB" id="A0A072N7E7"/>
<dbReference type="PANTHER" id="PTHR48079:SF6">
    <property type="entry name" value="NAD(P)-BINDING DOMAIN-CONTAINING PROTEIN-RELATED"/>
    <property type="match status" value="1"/>
</dbReference>
<comment type="caution">
    <text evidence="2">The sequence shown here is derived from an EMBL/GenBank/DDBJ whole genome shotgun (WGS) entry which is preliminary data.</text>
</comment>
<evidence type="ECO:0000313" key="2">
    <source>
        <dbReference type="EMBL" id="KEF33162.1"/>
    </source>
</evidence>
<keyword evidence="3" id="KW-1185">Reference proteome</keyword>
<organism evidence="2 3">
    <name type="scientific">Marinobacter nitratireducens</name>
    <dbReference type="NCBI Taxonomy" id="1137280"/>
    <lineage>
        <taxon>Bacteria</taxon>
        <taxon>Pseudomonadati</taxon>
        <taxon>Pseudomonadota</taxon>
        <taxon>Gammaproteobacteria</taxon>
        <taxon>Pseudomonadales</taxon>
        <taxon>Marinobacteraceae</taxon>
        <taxon>Marinobacter</taxon>
    </lineage>
</organism>
<dbReference type="PANTHER" id="PTHR48079">
    <property type="entry name" value="PROTEIN YEEZ"/>
    <property type="match status" value="1"/>
</dbReference>
<dbReference type="PATRIC" id="fig|1137280.3.peg.166"/>
<dbReference type="Gene3D" id="3.40.50.720">
    <property type="entry name" value="NAD(P)-binding Rossmann-like Domain"/>
    <property type="match status" value="1"/>
</dbReference>
<dbReference type="SUPFAM" id="SSF51735">
    <property type="entry name" value="NAD(P)-binding Rossmann-fold domains"/>
    <property type="match status" value="1"/>
</dbReference>
<sequence length="357" mass="38551">MTVMITGATGFIGRHLCAHLTGEGATVMAMLRQPARQLPELRRAVDRLGGDGQLVVGIPGDLDAPELGLPMGLQDVEAIIHLGARFGWRLDPAVAQRTNVAGSLAVAKLARSLGCRLVFISGFMLENRAHLEKLGITSDEPEQVNWSQVYRRAGSYEASKLEAAIRVRAYAQHAGIDLVEVQPATVAGHSESGELDRAQPLYTLLDNLARGRMALVPGTPEHWLPLVPVDHLARLIALAATAGEVPDRLLALDATTPNLRGLLTTAAHELGKKPPTRHIPMPILAALLSIPGVARIMNTPVETLHFIQPTRFETADQERFATEQGLRRSDITEVIRRTASFYAGQGGRTVSEPGNVF</sequence>
<dbReference type="InterPro" id="IPR013120">
    <property type="entry name" value="FAR_NAD-bd"/>
</dbReference>
<accession>A0A072N7E7</accession>
<protein>
    <recommendedName>
        <fullName evidence="1">Thioester reductase (TE) domain-containing protein</fullName>
    </recommendedName>
</protein>
<dbReference type="STRING" id="1137280.D777_00170"/>
<dbReference type="Pfam" id="PF07993">
    <property type="entry name" value="NAD_binding_4"/>
    <property type="match status" value="1"/>
</dbReference>
<name>A0A072N7E7_9GAMM</name>
<dbReference type="InterPro" id="IPR036291">
    <property type="entry name" value="NAD(P)-bd_dom_sf"/>
</dbReference>
<feature type="domain" description="Thioester reductase (TE)" evidence="1">
    <location>
        <begin position="5"/>
        <end position="236"/>
    </location>
</feature>
<dbReference type="RefSeq" id="WP_036127691.1">
    <property type="nucleotide sequence ID" value="NZ_ANIE01000001.1"/>
</dbReference>
<dbReference type="EMBL" id="ANIE01000001">
    <property type="protein sequence ID" value="KEF33162.1"/>
    <property type="molecule type" value="Genomic_DNA"/>
</dbReference>
<gene>
    <name evidence="2" type="ORF">D777_00170</name>
</gene>
<evidence type="ECO:0000313" key="3">
    <source>
        <dbReference type="Proteomes" id="UP000035057"/>
    </source>
</evidence>
<reference evidence="2 3" key="1">
    <citation type="submission" date="2012-12" db="EMBL/GenBank/DDBJ databases">
        <title>Genome assembly of Marinobacter sp. AK21.</title>
        <authorList>
            <person name="Khatri I."/>
            <person name="Kumar R."/>
            <person name="Vaidya B."/>
            <person name="Subramanian S."/>
            <person name="Pinnaka A."/>
        </authorList>
    </citation>
    <scope>NUCLEOTIDE SEQUENCE [LARGE SCALE GENOMIC DNA]</scope>
    <source>
        <strain evidence="2 3">AK21</strain>
    </source>
</reference>
<evidence type="ECO:0000259" key="1">
    <source>
        <dbReference type="Pfam" id="PF07993"/>
    </source>
</evidence>
<dbReference type="GO" id="GO:0004029">
    <property type="term" value="F:aldehyde dehydrogenase (NAD+) activity"/>
    <property type="evidence" value="ECO:0007669"/>
    <property type="project" value="TreeGrafter"/>
</dbReference>
<dbReference type="OrthoDB" id="9803010at2"/>